<organism evidence="1 2">
    <name type="scientific">Perca fluviatilis</name>
    <name type="common">European perch</name>
    <dbReference type="NCBI Taxonomy" id="8168"/>
    <lineage>
        <taxon>Eukaryota</taxon>
        <taxon>Metazoa</taxon>
        <taxon>Chordata</taxon>
        <taxon>Craniata</taxon>
        <taxon>Vertebrata</taxon>
        <taxon>Euteleostomi</taxon>
        <taxon>Actinopterygii</taxon>
        <taxon>Neopterygii</taxon>
        <taxon>Teleostei</taxon>
        <taxon>Neoteleostei</taxon>
        <taxon>Acanthomorphata</taxon>
        <taxon>Eupercaria</taxon>
        <taxon>Perciformes</taxon>
        <taxon>Percoidei</taxon>
        <taxon>Percidae</taxon>
        <taxon>Percinae</taxon>
        <taxon>Perca</taxon>
    </lineage>
</organism>
<evidence type="ECO:0000313" key="1">
    <source>
        <dbReference type="EMBL" id="KAF1371432.1"/>
    </source>
</evidence>
<proteinExistence type="predicted"/>
<keyword evidence="2" id="KW-1185">Reference proteome</keyword>
<protein>
    <submittedName>
        <fullName evidence="1">Uncharacterized protein</fullName>
    </submittedName>
</protein>
<gene>
    <name evidence="1" type="ORF">PFLUV_G00278390</name>
</gene>
<dbReference type="Proteomes" id="UP000465112">
    <property type="component" value="Unassembled WGS sequence"/>
</dbReference>
<dbReference type="PANTHER" id="PTHR45845">
    <property type="entry name" value="RHO GUANINE NUCLEOTIDE EXCHANGE FACTOR-RELATED"/>
    <property type="match status" value="1"/>
</dbReference>
<dbReference type="InterPro" id="IPR052231">
    <property type="entry name" value="Rho_GEF_signaling-related"/>
</dbReference>
<sequence>MSRYEAVMRSVLEDSRLVQLQQEGGASLSRLRREESSISGAPGYVAAVAAVASRYDAWTSCCTAW</sequence>
<dbReference type="PANTHER" id="PTHR45845:SF4">
    <property type="entry name" value="PLECKSTRIN HOMOLOGY DOMAIN CONTAINING, FAMILY G (WITH RHOGEF DOMAIN) MEMBER 4"/>
    <property type="match status" value="1"/>
</dbReference>
<comment type="caution">
    <text evidence="1">The sequence shown here is derived from an EMBL/GenBank/DDBJ whole genome shotgun (WGS) entry which is preliminary data.</text>
</comment>
<name>A0A6A5ECD7_PERFL</name>
<evidence type="ECO:0000313" key="2">
    <source>
        <dbReference type="Proteomes" id="UP000465112"/>
    </source>
</evidence>
<accession>A0A6A5ECD7</accession>
<dbReference type="AlphaFoldDB" id="A0A6A5ECD7"/>
<reference evidence="1 2" key="1">
    <citation type="submission" date="2019-06" db="EMBL/GenBank/DDBJ databases">
        <title>A chromosome-scale genome assembly of the European perch, Perca fluviatilis.</title>
        <authorList>
            <person name="Roques C."/>
            <person name="Zahm M."/>
            <person name="Cabau C."/>
            <person name="Klopp C."/>
            <person name="Bouchez O."/>
            <person name="Donnadieu C."/>
            <person name="Kuhl H."/>
            <person name="Gislard M."/>
            <person name="Guendouz S."/>
            <person name="Journot L."/>
            <person name="Haffray P."/>
            <person name="Bestin A."/>
            <person name="Morvezen R."/>
            <person name="Feron R."/>
            <person name="Wen M."/>
            <person name="Jouanno E."/>
            <person name="Herpin A."/>
            <person name="Schartl M."/>
            <person name="Postlethwait J."/>
            <person name="Schaerlinger B."/>
            <person name="Chardard D."/>
            <person name="Lecocq T."/>
            <person name="Poncet C."/>
            <person name="Jaffrelo L."/>
            <person name="Lampietro C."/>
            <person name="Guiguen Y."/>
        </authorList>
    </citation>
    <scope>NUCLEOTIDE SEQUENCE [LARGE SCALE GENOMIC DNA]</scope>
    <source>
        <tissue evidence="1">Blood</tissue>
    </source>
</reference>
<dbReference type="EMBL" id="VHII01000126">
    <property type="protein sequence ID" value="KAF1371432.1"/>
    <property type="molecule type" value="Genomic_DNA"/>
</dbReference>